<gene>
    <name evidence="2" type="ORF">EZV62_025766</name>
</gene>
<accession>A0A5C7GZ67</accession>
<evidence type="ECO:0000256" key="1">
    <source>
        <dbReference type="SAM" id="MobiDB-lite"/>
    </source>
</evidence>
<dbReference type="OrthoDB" id="539916at2759"/>
<dbReference type="EMBL" id="VAHF01000012">
    <property type="protein sequence ID" value="TXG49891.1"/>
    <property type="molecule type" value="Genomic_DNA"/>
</dbReference>
<dbReference type="Proteomes" id="UP000323000">
    <property type="component" value="Chromosome 12"/>
</dbReference>
<feature type="region of interest" description="Disordered" evidence="1">
    <location>
        <begin position="39"/>
        <end position="70"/>
    </location>
</feature>
<organism evidence="2 3">
    <name type="scientific">Acer yangbiense</name>
    <dbReference type="NCBI Taxonomy" id="1000413"/>
    <lineage>
        <taxon>Eukaryota</taxon>
        <taxon>Viridiplantae</taxon>
        <taxon>Streptophyta</taxon>
        <taxon>Embryophyta</taxon>
        <taxon>Tracheophyta</taxon>
        <taxon>Spermatophyta</taxon>
        <taxon>Magnoliopsida</taxon>
        <taxon>eudicotyledons</taxon>
        <taxon>Gunneridae</taxon>
        <taxon>Pentapetalae</taxon>
        <taxon>rosids</taxon>
        <taxon>malvids</taxon>
        <taxon>Sapindales</taxon>
        <taxon>Sapindaceae</taxon>
        <taxon>Hippocastanoideae</taxon>
        <taxon>Acereae</taxon>
        <taxon>Acer</taxon>
    </lineage>
</organism>
<evidence type="ECO:0000313" key="2">
    <source>
        <dbReference type="EMBL" id="TXG49891.1"/>
    </source>
</evidence>
<evidence type="ECO:0000313" key="3">
    <source>
        <dbReference type="Proteomes" id="UP000323000"/>
    </source>
</evidence>
<name>A0A5C7GZ67_9ROSI</name>
<dbReference type="AlphaFoldDB" id="A0A5C7GZ67"/>
<reference evidence="3" key="1">
    <citation type="journal article" date="2019" name="Gigascience">
        <title>De novo genome assembly of the endangered Acer yangbiense, a plant species with extremely small populations endemic to Yunnan Province, China.</title>
        <authorList>
            <person name="Yang J."/>
            <person name="Wariss H.M."/>
            <person name="Tao L."/>
            <person name="Zhang R."/>
            <person name="Yun Q."/>
            <person name="Hollingsworth P."/>
            <person name="Dao Z."/>
            <person name="Luo G."/>
            <person name="Guo H."/>
            <person name="Ma Y."/>
            <person name="Sun W."/>
        </authorList>
    </citation>
    <scope>NUCLEOTIDE SEQUENCE [LARGE SCALE GENOMIC DNA]</scope>
    <source>
        <strain evidence="3">cv. Malutang</strain>
    </source>
</reference>
<proteinExistence type="predicted"/>
<comment type="caution">
    <text evidence="2">The sequence shown here is derived from an EMBL/GenBank/DDBJ whole genome shotgun (WGS) entry which is preliminary data.</text>
</comment>
<protein>
    <submittedName>
        <fullName evidence="2">Uncharacterized protein</fullName>
    </submittedName>
</protein>
<sequence>MLAKQVTSIQSAVSLGFVSQLWVDMGSVGDVVLVTTADEEEEEEDIHLAPSSADDAPTSTTPVNAADQIPVPSCPSGHVVGIIKRNWVS</sequence>
<keyword evidence="3" id="KW-1185">Reference proteome</keyword>